<reference evidence="4" key="2">
    <citation type="journal article" date="2023" name="IMA Fungus">
        <title>Comparative genomic study of the Penicillium genus elucidates a diverse pangenome and 15 lateral gene transfer events.</title>
        <authorList>
            <person name="Petersen C."/>
            <person name="Sorensen T."/>
            <person name="Nielsen M.R."/>
            <person name="Sondergaard T.E."/>
            <person name="Sorensen J.L."/>
            <person name="Fitzpatrick D.A."/>
            <person name="Frisvad J.C."/>
            <person name="Nielsen K.L."/>
        </authorList>
    </citation>
    <scope>NUCLEOTIDE SEQUENCE</scope>
    <source>
        <strain evidence="4">IBT 15544</strain>
    </source>
</reference>
<gene>
    <name evidence="4" type="ORF">N7498_006174</name>
</gene>
<dbReference type="PROSITE" id="PS50181">
    <property type="entry name" value="FBOX"/>
    <property type="match status" value="1"/>
</dbReference>
<evidence type="ECO:0000256" key="1">
    <source>
        <dbReference type="ARBA" id="ARBA00022737"/>
    </source>
</evidence>
<reference evidence="4" key="1">
    <citation type="submission" date="2022-12" db="EMBL/GenBank/DDBJ databases">
        <authorList>
            <person name="Petersen C."/>
        </authorList>
    </citation>
    <scope>NUCLEOTIDE SEQUENCE</scope>
    <source>
        <strain evidence="4">IBT 15544</strain>
    </source>
</reference>
<name>A0A9W9MHN0_9EURO</name>
<sequence>MLSAVSGPHQRGQKLYQKGDFKAAIEAFGEALNHKDADAIGILDNRSATYCKLEQYDQARRDAKHMIKNAKEDERGYLRCAKVLLLEGKPEKALEIYAYGLKVLPSKHPRREMMELLHKKLQNRMMLNRKDPFTMLPLEIAAMVIQHFSFKNIVAILRVCKDWERFFGSMTYLWMEIDLSGARGKVPWTAVRSYIRRSKAMLTRAIIKNLATPSTPKSIEFLSRCPRIEHLELWVDYDFKEFFQKFKGHKQLKSLTLSPDISVSHDNFGRLLVELPRLERIALWNVRPSSLAFIEGGHWPKTLPNLKSITLATQQIPTPPITVPGVLLPNLLVDMEPRVYPNLEELRLDWDPPKYQQLFLQYYEDFYPPLRRLDLRGICIERDTFVHLPTSLEYLCVQGGKSTPQILDEPESRLTNLNTVIFSDAGFVTTETLVTFLILSHGPIQTVHIDQCFNVWASHLLLVLNSQHINPNFKLSELSLSHMRDVSDAFVRTLFEKLPLLKVLNLSHTRITGVTIRMCADARASADGVKLDRLFVRGCEDVSSDAVAYGRERGLEVIT</sequence>
<dbReference type="Gene3D" id="1.25.40.10">
    <property type="entry name" value="Tetratricopeptide repeat domain"/>
    <property type="match status" value="1"/>
</dbReference>
<dbReference type="Pfam" id="PF00646">
    <property type="entry name" value="F-box"/>
    <property type="match status" value="1"/>
</dbReference>
<comment type="caution">
    <text evidence="4">The sequence shown here is derived from an EMBL/GenBank/DDBJ whole genome shotgun (WGS) entry which is preliminary data.</text>
</comment>
<evidence type="ECO:0000256" key="2">
    <source>
        <dbReference type="ARBA" id="ARBA00022803"/>
    </source>
</evidence>
<proteinExistence type="predicted"/>
<dbReference type="InterPro" id="IPR011990">
    <property type="entry name" value="TPR-like_helical_dom_sf"/>
</dbReference>
<dbReference type="InterPro" id="IPR032675">
    <property type="entry name" value="LRR_dom_sf"/>
</dbReference>
<accession>A0A9W9MHN0</accession>
<dbReference type="RefSeq" id="XP_058307427.1">
    <property type="nucleotide sequence ID" value="XM_058453236.1"/>
</dbReference>
<evidence type="ECO:0000313" key="5">
    <source>
        <dbReference type="Proteomes" id="UP001150904"/>
    </source>
</evidence>
<dbReference type="EMBL" id="JAPQKR010000013">
    <property type="protein sequence ID" value="KAJ5201511.1"/>
    <property type="molecule type" value="Genomic_DNA"/>
</dbReference>
<keyword evidence="1" id="KW-0677">Repeat</keyword>
<dbReference type="GO" id="GO:0051879">
    <property type="term" value="F:Hsp90 protein binding"/>
    <property type="evidence" value="ECO:0007669"/>
    <property type="project" value="TreeGrafter"/>
</dbReference>
<dbReference type="Proteomes" id="UP001150904">
    <property type="component" value="Unassembled WGS sequence"/>
</dbReference>
<evidence type="ECO:0000259" key="3">
    <source>
        <dbReference type="PROSITE" id="PS50181"/>
    </source>
</evidence>
<dbReference type="Gene3D" id="1.20.1280.50">
    <property type="match status" value="1"/>
</dbReference>
<dbReference type="SUPFAM" id="SSF81383">
    <property type="entry name" value="F-box domain"/>
    <property type="match status" value="1"/>
</dbReference>
<dbReference type="Gene3D" id="3.80.10.10">
    <property type="entry name" value="Ribonuclease Inhibitor"/>
    <property type="match status" value="1"/>
</dbReference>
<feature type="domain" description="F-box" evidence="3">
    <location>
        <begin position="130"/>
        <end position="177"/>
    </location>
</feature>
<protein>
    <recommendedName>
        <fullName evidence="3">F-box domain-containing protein</fullName>
    </recommendedName>
</protein>
<dbReference type="InterPro" id="IPR036047">
    <property type="entry name" value="F-box-like_dom_sf"/>
</dbReference>
<dbReference type="SUPFAM" id="SSF48452">
    <property type="entry name" value="TPR-like"/>
    <property type="match status" value="1"/>
</dbReference>
<dbReference type="InterPro" id="IPR019734">
    <property type="entry name" value="TPR_rpt"/>
</dbReference>
<evidence type="ECO:0000313" key="4">
    <source>
        <dbReference type="EMBL" id="KAJ5201511.1"/>
    </source>
</evidence>
<keyword evidence="2" id="KW-0802">TPR repeat</keyword>
<dbReference type="PANTHER" id="PTHR22904">
    <property type="entry name" value="TPR REPEAT CONTAINING PROTEIN"/>
    <property type="match status" value="1"/>
</dbReference>
<keyword evidence="5" id="KW-1185">Reference proteome</keyword>
<dbReference type="SMART" id="SM00028">
    <property type="entry name" value="TPR"/>
    <property type="match status" value="3"/>
</dbReference>
<dbReference type="AlphaFoldDB" id="A0A9W9MHN0"/>
<organism evidence="4 5">
    <name type="scientific">Penicillium cinerascens</name>
    <dbReference type="NCBI Taxonomy" id="70096"/>
    <lineage>
        <taxon>Eukaryota</taxon>
        <taxon>Fungi</taxon>
        <taxon>Dikarya</taxon>
        <taxon>Ascomycota</taxon>
        <taxon>Pezizomycotina</taxon>
        <taxon>Eurotiomycetes</taxon>
        <taxon>Eurotiomycetidae</taxon>
        <taxon>Eurotiales</taxon>
        <taxon>Aspergillaceae</taxon>
        <taxon>Penicillium</taxon>
    </lineage>
</organism>
<dbReference type="InterPro" id="IPR001810">
    <property type="entry name" value="F-box_dom"/>
</dbReference>
<dbReference type="OrthoDB" id="629492at2759"/>
<dbReference type="GeneID" id="83180537"/>
<dbReference type="PANTHER" id="PTHR22904:SF523">
    <property type="entry name" value="STRESS-INDUCED-PHOSPHOPROTEIN 1"/>
    <property type="match status" value="1"/>
</dbReference>
<dbReference type="SUPFAM" id="SSF52047">
    <property type="entry name" value="RNI-like"/>
    <property type="match status" value="1"/>
</dbReference>